<accession>A0A328HE77</accession>
<comment type="caution">
    <text evidence="2">The sequence shown here is derived from an EMBL/GenBank/DDBJ whole genome shotgun (WGS) entry which is preliminary data.</text>
</comment>
<protein>
    <submittedName>
        <fullName evidence="2">Uncharacterized protein</fullName>
    </submittedName>
</protein>
<evidence type="ECO:0000313" key="3">
    <source>
        <dbReference type="Proteomes" id="UP000249166"/>
    </source>
</evidence>
<dbReference type="OrthoDB" id="4948367at2"/>
<feature type="region of interest" description="Disordered" evidence="1">
    <location>
        <begin position="1"/>
        <end position="22"/>
    </location>
</feature>
<gene>
    <name evidence="2" type="ORF">DBZ45_13070</name>
</gene>
<dbReference type="Proteomes" id="UP000249166">
    <property type="component" value="Unassembled WGS sequence"/>
</dbReference>
<evidence type="ECO:0000256" key="1">
    <source>
        <dbReference type="SAM" id="MobiDB-lite"/>
    </source>
</evidence>
<organism evidence="2 3">
    <name type="scientific">Arthrobacter globiformis</name>
    <dbReference type="NCBI Taxonomy" id="1665"/>
    <lineage>
        <taxon>Bacteria</taxon>
        <taxon>Bacillati</taxon>
        <taxon>Actinomycetota</taxon>
        <taxon>Actinomycetes</taxon>
        <taxon>Micrococcales</taxon>
        <taxon>Micrococcaceae</taxon>
        <taxon>Arthrobacter</taxon>
    </lineage>
</organism>
<dbReference type="EMBL" id="QLNP01000083">
    <property type="protein sequence ID" value="RAM36867.1"/>
    <property type="molecule type" value="Genomic_DNA"/>
</dbReference>
<dbReference type="RefSeq" id="WP_111904330.1">
    <property type="nucleotide sequence ID" value="NZ_QLNP01000083.1"/>
</dbReference>
<name>A0A328HE77_ARTGO</name>
<dbReference type="AlphaFoldDB" id="A0A328HE77"/>
<evidence type="ECO:0000313" key="2">
    <source>
        <dbReference type="EMBL" id="RAM36867.1"/>
    </source>
</evidence>
<sequence length="91" mass="8769">MTLLAERPATTHSAPKTAAGTTVVGPALRGGSYVTLPGGSAPAGVEGTYVTVPGSRNMSPVTRGSYVAVAGAPAVAAGLVEGSYVTLPTAA</sequence>
<proteinExistence type="predicted"/>
<reference evidence="2 3" key="1">
    <citation type="submission" date="2018-04" db="EMBL/GenBank/DDBJ databases">
        <title>Bacteria isolated from cave deposits of Manipur.</title>
        <authorList>
            <person name="Sahoo D."/>
            <person name="Sarangthem I."/>
            <person name="Nandeibam J."/>
        </authorList>
    </citation>
    <scope>NUCLEOTIDE SEQUENCE [LARGE SCALE GENOMIC DNA]</scope>
    <source>
        <strain evidence="3">mrc11</strain>
    </source>
</reference>